<evidence type="ECO:0000256" key="28">
    <source>
        <dbReference type="ARBA" id="ARBA00029966"/>
    </source>
</evidence>
<feature type="disulfide bond" evidence="32">
    <location>
        <begin position="340"/>
        <end position="349"/>
    </location>
</feature>
<comment type="catalytic activity">
    <reaction evidence="5">
        <text>butanoate(out) = butanoate(in)</text>
        <dbReference type="Rhea" id="RHEA:45248"/>
        <dbReference type="ChEBI" id="CHEBI:17968"/>
    </reaction>
    <physiologicalReaction direction="left-to-right" evidence="5">
        <dbReference type="Rhea" id="RHEA:45249"/>
    </physiologicalReaction>
</comment>
<dbReference type="PANTHER" id="PTHR11923:SF12">
    <property type="entry name" value="PLATELET GLYCOPROTEIN 4"/>
    <property type="match status" value="1"/>
</dbReference>
<keyword evidence="23 32" id="KW-1015">Disulfide bond</keyword>
<feature type="disulfide bond" evidence="32">
    <location>
        <begin position="299"/>
        <end position="360"/>
    </location>
</feature>
<dbReference type="GO" id="GO:0034383">
    <property type="term" value="P:low-density lipoprotein particle clearance"/>
    <property type="evidence" value="ECO:0007669"/>
    <property type="project" value="TreeGrafter"/>
</dbReference>
<dbReference type="AlphaFoldDB" id="A0A0P7V6Z2"/>
<dbReference type="PANTHER" id="PTHR11923">
    <property type="entry name" value="SCAVENGER RECEPTOR CLASS B TYPE-1 SR-B1"/>
    <property type="match status" value="1"/>
</dbReference>
<evidence type="ECO:0000256" key="31">
    <source>
        <dbReference type="ARBA" id="ARBA00032780"/>
    </source>
</evidence>
<dbReference type="GO" id="GO:0042953">
    <property type="term" value="P:lipoprotein transport"/>
    <property type="evidence" value="ECO:0007669"/>
    <property type="project" value="TreeGrafter"/>
</dbReference>
<evidence type="ECO:0000256" key="25">
    <source>
        <dbReference type="ARBA" id="ARBA00023180"/>
    </source>
</evidence>
<comment type="catalytic activity">
    <reaction evidence="3">
        <text>hexadecanoate(out) = hexadecanoate(in)</text>
        <dbReference type="Rhea" id="RHEA:45256"/>
        <dbReference type="ChEBI" id="CHEBI:7896"/>
    </reaction>
    <physiologicalReaction direction="left-to-right" evidence="3">
        <dbReference type="Rhea" id="RHEA:45257"/>
    </physiologicalReaction>
</comment>
<keyword evidence="17" id="KW-0130">Cell adhesion</keyword>
<dbReference type="Pfam" id="PF01130">
    <property type="entry name" value="CD36"/>
    <property type="match status" value="1"/>
</dbReference>
<keyword evidence="26" id="KW-0449">Lipoprotein</keyword>
<accession>A0A0P7V6Z2</accession>
<sequence>RTAGLSLVGVPEAPRCLCPWNTAVRLSLLPGDADMACCNTRNGLIAGAVLGALLAVLGGILIPVGDSIITSTVSKEAVLENGTTAYENWISTAVPVYRQFWIFEVKNPVQVVENGSIPQVTEKGPYTYRIRYLPKENVTEHSNNTIAFLLPAGAIFEPLMSVGLEEDSVTILNLAVAGAYSMFPERLHPILNFLIKQNNASLFQTRSVKEILWGYRDPIVNQEVGLFFPYNGTYDGYYNVFTGKDDISKVALIDRWQGEQNLSFWNDSYCDMINGTDASSFPPSLDKDKSLFFFSSDICRSVSAEFTGTVNLKGIKMYHYMLPELLLAAPSVNPDNKCYCKNMDVTRNCTLGGVLDISSCRGGMPIYISLPHFFHGSEELRDLVSGLSPSEEHHSTYLDVEPITGFTMSFAKRLQINMMYGPSKTITVLNQIKEYTLLPVVWLNELPSLYTGNKRMAKWCDEERSRHAHRPKDTKV</sequence>
<evidence type="ECO:0000256" key="2">
    <source>
        <dbReference type="ARBA" id="ARBA00000626"/>
    </source>
</evidence>
<evidence type="ECO:0000256" key="6">
    <source>
        <dbReference type="ARBA" id="ARBA00004221"/>
    </source>
</evidence>
<keyword evidence="14" id="KW-1017">Isopeptide bond</keyword>
<keyword evidence="16" id="KW-0832">Ubl conjugation</keyword>
<dbReference type="Proteomes" id="UP000034805">
    <property type="component" value="Unassembled WGS sequence"/>
</dbReference>
<evidence type="ECO:0000256" key="20">
    <source>
        <dbReference type="ARBA" id="ARBA00023055"/>
    </source>
</evidence>
<keyword evidence="12" id="KW-0813">Transport</keyword>
<dbReference type="GO" id="GO:0030169">
    <property type="term" value="F:low-density lipoprotein particle binding"/>
    <property type="evidence" value="ECO:0007669"/>
    <property type="project" value="TreeGrafter"/>
</dbReference>
<name>A0A0P7V6Z2_SCLFO</name>
<evidence type="ECO:0000313" key="35">
    <source>
        <dbReference type="Proteomes" id="UP000034805"/>
    </source>
</evidence>
<dbReference type="GO" id="GO:0005044">
    <property type="term" value="F:scavenger receptor activity"/>
    <property type="evidence" value="ECO:0007669"/>
    <property type="project" value="TreeGrafter"/>
</dbReference>
<evidence type="ECO:0000256" key="26">
    <source>
        <dbReference type="ARBA" id="ARBA00023288"/>
    </source>
</evidence>
<dbReference type="GO" id="GO:0150094">
    <property type="term" value="P:amyloid-beta clearance by cellular catabolic process"/>
    <property type="evidence" value="ECO:0007669"/>
    <property type="project" value="TreeGrafter"/>
</dbReference>
<evidence type="ECO:0000256" key="22">
    <source>
        <dbReference type="ARBA" id="ARBA00023139"/>
    </source>
</evidence>
<dbReference type="GO" id="GO:0007155">
    <property type="term" value="P:cell adhesion"/>
    <property type="evidence" value="ECO:0007669"/>
    <property type="project" value="UniProtKB-KW"/>
</dbReference>
<dbReference type="GO" id="GO:0019915">
    <property type="term" value="P:lipid storage"/>
    <property type="evidence" value="ECO:0007669"/>
    <property type="project" value="TreeGrafter"/>
</dbReference>
<evidence type="ECO:0000256" key="7">
    <source>
        <dbReference type="ARBA" id="ARBA00004285"/>
    </source>
</evidence>
<evidence type="ECO:0000256" key="32">
    <source>
        <dbReference type="PIRSR" id="PIRSR605428-52"/>
    </source>
</evidence>
<dbReference type="EMBL" id="JARO02004196">
    <property type="protein sequence ID" value="KPP68957.1"/>
    <property type="molecule type" value="Genomic_DNA"/>
</dbReference>
<proteinExistence type="inferred from homology"/>
<evidence type="ECO:0000256" key="11">
    <source>
        <dbReference type="ARBA" id="ARBA00020772"/>
    </source>
</evidence>
<feature type="disulfide bond" evidence="32">
    <location>
        <begin position="270"/>
        <end position="338"/>
    </location>
</feature>
<comment type="catalytic activity">
    <reaction evidence="27">
        <text>tetracosanoate(out) = tetracosanoate(in)</text>
        <dbReference type="Rhea" id="RHEA:45260"/>
        <dbReference type="ChEBI" id="CHEBI:31014"/>
    </reaction>
    <physiologicalReaction direction="left-to-right" evidence="27">
        <dbReference type="Rhea" id="RHEA:45261"/>
    </physiologicalReaction>
</comment>
<evidence type="ECO:0000256" key="13">
    <source>
        <dbReference type="ARBA" id="ARBA00022475"/>
    </source>
</evidence>
<keyword evidence="15 33" id="KW-0812">Transmembrane</keyword>
<dbReference type="GO" id="GO:0009986">
    <property type="term" value="C:cell surface"/>
    <property type="evidence" value="ECO:0007669"/>
    <property type="project" value="TreeGrafter"/>
</dbReference>
<evidence type="ECO:0000256" key="5">
    <source>
        <dbReference type="ARBA" id="ARBA00001892"/>
    </source>
</evidence>
<comment type="catalytic activity">
    <reaction evidence="4">
        <text>tetradecanoate(out) = tetradecanoate(in)</text>
        <dbReference type="Rhea" id="RHEA:45252"/>
        <dbReference type="ChEBI" id="CHEBI:30807"/>
    </reaction>
    <physiologicalReaction direction="left-to-right" evidence="4">
        <dbReference type="Rhea" id="RHEA:45253"/>
    </physiologicalReaction>
</comment>
<evidence type="ECO:0000256" key="9">
    <source>
        <dbReference type="ARBA" id="ARBA00004651"/>
    </source>
</evidence>
<evidence type="ECO:0000256" key="30">
    <source>
        <dbReference type="ARBA" id="ARBA00032188"/>
    </source>
</evidence>
<comment type="catalytic activity">
    <reaction evidence="1">
        <text>(9Z,12Z)-octadecadienoate(out) = (9Z,12Z)-octadecadienoate(in)</text>
        <dbReference type="Rhea" id="RHEA:45264"/>
        <dbReference type="ChEBI" id="CHEBI:30245"/>
    </reaction>
    <physiologicalReaction direction="left-to-right" evidence="1">
        <dbReference type="Rhea" id="RHEA:45265"/>
    </physiologicalReaction>
</comment>
<comment type="similarity">
    <text evidence="10">Belongs to the CD36 family.</text>
</comment>
<dbReference type="STRING" id="113540.ENSSFOP00015052643"/>
<comment type="catalytic activity">
    <reaction evidence="2">
        <text>(9Z)-octadecenoate(out) = (9Z)-octadecenoate(in)</text>
        <dbReference type="Rhea" id="RHEA:33655"/>
        <dbReference type="ChEBI" id="CHEBI:30823"/>
    </reaction>
    <physiologicalReaction direction="left-to-right" evidence="2">
        <dbReference type="Rhea" id="RHEA:33656"/>
    </physiologicalReaction>
</comment>
<evidence type="ECO:0000256" key="33">
    <source>
        <dbReference type="SAM" id="Phobius"/>
    </source>
</evidence>
<dbReference type="InterPro" id="IPR005428">
    <property type="entry name" value="CD36/SCARB1/SNMP1"/>
</dbReference>
<evidence type="ECO:0000256" key="14">
    <source>
        <dbReference type="ARBA" id="ARBA00022499"/>
    </source>
</evidence>
<keyword evidence="13" id="KW-1003">Cell membrane</keyword>
<evidence type="ECO:0000256" key="16">
    <source>
        <dbReference type="ARBA" id="ARBA00022843"/>
    </source>
</evidence>
<dbReference type="GO" id="GO:0044539">
    <property type="term" value="P:long-chain fatty acid import into cell"/>
    <property type="evidence" value="ECO:0007669"/>
    <property type="project" value="TreeGrafter"/>
</dbReference>
<evidence type="ECO:0000256" key="17">
    <source>
        <dbReference type="ARBA" id="ARBA00022889"/>
    </source>
</evidence>
<evidence type="ECO:0000256" key="15">
    <source>
        <dbReference type="ARBA" id="ARBA00022692"/>
    </source>
</evidence>
<evidence type="ECO:0000256" key="24">
    <source>
        <dbReference type="ARBA" id="ARBA00023170"/>
    </source>
</evidence>
<evidence type="ECO:0000256" key="10">
    <source>
        <dbReference type="ARBA" id="ARBA00010532"/>
    </source>
</evidence>
<keyword evidence="20" id="KW-0445">Lipid transport</keyword>
<feature type="transmembrane region" description="Helical" evidence="33">
    <location>
        <begin position="44"/>
        <end position="65"/>
    </location>
</feature>
<evidence type="ECO:0000256" key="8">
    <source>
        <dbReference type="ARBA" id="ARBA00004555"/>
    </source>
</evidence>
<keyword evidence="22" id="KW-0564">Palmitate</keyword>
<dbReference type="InterPro" id="IPR002159">
    <property type="entry name" value="CD36_fam"/>
</dbReference>
<keyword evidence="24" id="KW-0675">Receptor</keyword>
<dbReference type="GO" id="GO:0005041">
    <property type="term" value="F:low-density lipoprotein particle receptor activity"/>
    <property type="evidence" value="ECO:0007669"/>
    <property type="project" value="TreeGrafter"/>
</dbReference>
<protein>
    <recommendedName>
        <fullName evidence="11">Platelet glycoprotein 4</fullName>
    </recommendedName>
    <alternativeName>
        <fullName evidence="31">Glycoprotein IIIb</fullName>
    </alternativeName>
    <alternativeName>
        <fullName evidence="29">PAS IV</fullName>
    </alternativeName>
    <alternativeName>
        <fullName evidence="30">PAS-4</fullName>
    </alternativeName>
    <alternativeName>
        <fullName evidence="28">Platelet glycoprotein IV</fullName>
    </alternativeName>
</protein>
<dbReference type="PRINTS" id="PR01610">
    <property type="entry name" value="CD36ANTIGEN"/>
</dbReference>
<comment type="subcellular location">
    <subcellularLocation>
        <location evidence="6">Apical cell membrane</location>
    </subcellularLocation>
    <subcellularLocation>
        <location evidence="9">Cell membrane</location>
        <topology evidence="9">Multi-pass membrane protein</topology>
    </subcellularLocation>
    <subcellularLocation>
        <location evidence="8">Golgi apparatus</location>
    </subcellularLocation>
    <subcellularLocation>
        <location evidence="7">Membrane raft</location>
    </subcellularLocation>
</comment>
<evidence type="ECO:0000256" key="4">
    <source>
        <dbReference type="ARBA" id="ARBA00000996"/>
    </source>
</evidence>
<keyword evidence="18 33" id="KW-1133">Transmembrane helix</keyword>
<gene>
    <name evidence="34" type="ORF">Z043_112321</name>
</gene>
<evidence type="ECO:0000256" key="3">
    <source>
        <dbReference type="ARBA" id="ARBA00000934"/>
    </source>
</evidence>
<keyword evidence="25" id="KW-0325">Glycoprotein</keyword>
<keyword evidence="19" id="KW-0333">Golgi apparatus</keyword>
<reference evidence="34 35" key="1">
    <citation type="submission" date="2015-08" db="EMBL/GenBank/DDBJ databases">
        <title>The genome of the Asian arowana (Scleropages formosus).</title>
        <authorList>
            <person name="Tan M.H."/>
            <person name="Gan H.M."/>
            <person name="Croft L.J."/>
            <person name="Austin C.M."/>
        </authorList>
    </citation>
    <scope>NUCLEOTIDE SEQUENCE [LARGE SCALE GENOMIC DNA]</scope>
    <source>
        <strain evidence="34">Aro1</strain>
    </source>
</reference>
<evidence type="ECO:0000256" key="21">
    <source>
        <dbReference type="ARBA" id="ARBA00023136"/>
    </source>
</evidence>
<organism evidence="34 35">
    <name type="scientific">Scleropages formosus</name>
    <name type="common">Asian bonytongue</name>
    <name type="synonym">Osteoglossum formosum</name>
    <dbReference type="NCBI Taxonomy" id="113540"/>
    <lineage>
        <taxon>Eukaryota</taxon>
        <taxon>Metazoa</taxon>
        <taxon>Chordata</taxon>
        <taxon>Craniata</taxon>
        <taxon>Vertebrata</taxon>
        <taxon>Euteleostomi</taxon>
        <taxon>Actinopterygii</taxon>
        <taxon>Neopterygii</taxon>
        <taxon>Teleostei</taxon>
        <taxon>Osteoglossocephala</taxon>
        <taxon>Osteoglossomorpha</taxon>
        <taxon>Osteoglossiformes</taxon>
        <taxon>Osteoglossidae</taxon>
        <taxon>Scleropages</taxon>
    </lineage>
</organism>
<evidence type="ECO:0000256" key="23">
    <source>
        <dbReference type="ARBA" id="ARBA00023157"/>
    </source>
</evidence>
<keyword evidence="21 33" id="KW-0472">Membrane</keyword>
<evidence type="ECO:0000313" key="34">
    <source>
        <dbReference type="EMBL" id="KPP68957.1"/>
    </source>
</evidence>
<evidence type="ECO:0000256" key="19">
    <source>
        <dbReference type="ARBA" id="ARBA00023034"/>
    </source>
</evidence>
<evidence type="ECO:0000256" key="18">
    <source>
        <dbReference type="ARBA" id="ARBA00022989"/>
    </source>
</evidence>
<feature type="non-terminal residue" evidence="34">
    <location>
        <position position="1"/>
    </location>
</feature>
<dbReference type="GO" id="GO:0005901">
    <property type="term" value="C:caveola"/>
    <property type="evidence" value="ECO:0007669"/>
    <property type="project" value="TreeGrafter"/>
</dbReference>
<dbReference type="PRINTS" id="PR01609">
    <property type="entry name" value="CD36FAMILY"/>
</dbReference>
<dbReference type="GO" id="GO:0006898">
    <property type="term" value="P:receptor-mediated endocytosis"/>
    <property type="evidence" value="ECO:0007669"/>
    <property type="project" value="TreeGrafter"/>
</dbReference>
<evidence type="ECO:0000256" key="27">
    <source>
        <dbReference type="ARBA" id="ARBA00023949"/>
    </source>
</evidence>
<evidence type="ECO:0000256" key="12">
    <source>
        <dbReference type="ARBA" id="ARBA00022448"/>
    </source>
</evidence>
<evidence type="ECO:0000256" key="1">
    <source>
        <dbReference type="ARBA" id="ARBA00000542"/>
    </source>
</evidence>
<dbReference type="GO" id="GO:0005794">
    <property type="term" value="C:Golgi apparatus"/>
    <property type="evidence" value="ECO:0007669"/>
    <property type="project" value="UniProtKB-SubCell"/>
</dbReference>
<dbReference type="GO" id="GO:0016324">
    <property type="term" value="C:apical plasma membrane"/>
    <property type="evidence" value="ECO:0007669"/>
    <property type="project" value="UniProtKB-SubCell"/>
</dbReference>
<comment type="caution">
    <text evidence="34">The sequence shown here is derived from an EMBL/GenBank/DDBJ whole genome shotgun (WGS) entry which is preliminary data.</text>
</comment>
<evidence type="ECO:0000256" key="29">
    <source>
        <dbReference type="ARBA" id="ARBA00031821"/>
    </source>
</evidence>